<dbReference type="InterPro" id="IPR000315">
    <property type="entry name" value="Znf_B-box"/>
</dbReference>
<keyword evidence="5" id="KW-1185">Reference proteome</keyword>
<dbReference type="OrthoDB" id="10255237at2759"/>
<keyword evidence="1" id="KW-0863">Zinc-finger</keyword>
<dbReference type="GO" id="GO:0006513">
    <property type="term" value="P:protein monoubiquitination"/>
    <property type="evidence" value="ECO:0007669"/>
    <property type="project" value="TreeGrafter"/>
</dbReference>
<accession>A0A4Z1SQU7</accession>
<evidence type="ECO:0000256" key="2">
    <source>
        <dbReference type="SAM" id="MobiDB-lite"/>
    </source>
</evidence>
<sequence length="405" mass="45118">MESKDKSRSHKHRSGSSRKQRSRGEGGSRKREASEPVPSQVTMTPTQPVDPCENCGTASATEGVYCLSCRVILCDSCDRTLHTQIALQEHERVSAWEAGLYRQQCGIHGQRADRFCTSCNTVLCQACIDMHSGAPHTILPLKEAFTHVMGRLSALTYGPLTTLKQTVKHEISRVQGLQTMISETALKIERRIRMKYEGTLARLNRAAGLKTALCQHDVDSLRNIAMGIEKMEAILARADRPLHGLCLSARVTPAVLGPRTNERLTPVQVLISAPQLLAQAESLLALNLADLLSVTEENLQIHDLPQEVDTDSGHDNTEVHVPSNSVRPTPMDPTVVPLYQHEEEITRIRQDAEAELFRWRSLVEGYAHELQAWDMVCQFCGQPCTPEAVNRACEIQDKHIFVPRK</sequence>
<dbReference type="Gene3D" id="3.30.160.60">
    <property type="entry name" value="Classic Zinc Finger"/>
    <property type="match status" value="1"/>
</dbReference>
<feature type="compositionally biased region" description="Basic residues" evidence="2">
    <location>
        <begin position="7"/>
        <end position="21"/>
    </location>
</feature>
<dbReference type="SUPFAM" id="SSF57845">
    <property type="entry name" value="B-box zinc-binding domain"/>
    <property type="match status" value="1"/>
</dbReference>
<feature type="compositionally biased region" description="Basic and acidic residues" evidence="2">
    <location>
        <begin position="22"/>
        <end position="34"/>
    </location>
</feature>
<evidence type="ECO:0000256" key="1">
    <source>
        <dbReference type="PROSITE-ProRule" id="PRU00024"/>
    </source>
</evidence>
<dbReference type="VEuPathDB" id="GiardiaDB:GMRT_11518"/>
<gene>
    <name evidence="4" type="ORF">GMRT_11518</name>
</gene>
<protein>
    <recommendedName>
        <fullName evidence="3">B box-type domain-containing protein</fullName>
    </recommendedName>
</protein>
<name>A0A4Z1SQU7_GIAMU</name>
<keyword evidence="1" id="KW-0862">Zinc</keyword>
<dbReference type="SMART" id="SM00336">
    <property type="entry name" value="BBOX"/>
    <property type="match status" value="2"/>
</dbReference>
<evidence type="ECO:0000259" key="3">
    <source>
        <dbReference type="PROSITE" id="PS50119"/>
    </source>
</evidence>
<dbReference type="AlphaFoldDB" id="A0A4Z1SQU7"/>
<organism evidence="4 5">
    <name type="scientific">Giardia muris</name>
    <dbReference type="NCBI Taxonomy" id="5742"/>
    <lineage>
        <taxon>Eukaryota</taxon>
        <taxon>Metamonada</taxon>
        <taxon>Diplomonadida</taxon>
        <taxon>Hexamitidae</taxon>
        <taxon>Giardiinae</taxon>
        <taxon>Giardia</taxon>
    </lineage>
</organism>
<dbReference type="GO" id="GO:0008270">
    <property type="term" value="F:zinc ion binding"/>
    <property type="evidence" value="ECO:0007669"/>
    <property type="project" value="UniProtKB-KW"/>
</dbReference>
<dbReference type="Proteomes" id="UP000315496">
    <property type="component" value="Chromosome 4"/>
</dbReference>
<feature type="domain" description="B box-type" evidence="3">
    <location>
        <begin position="47"/>
        <end position="95"/>
    </location>
</feature>
<evidence type="ECO:0000313" key="5">
    <source>
        <dbReference type="Proteomes" id="UP000315496"/>
    </source>
</evidence>
<dbReference type="GO" id="GO:0061630">
    <property type="term" value="F:ubiquitin protein ligase activity"/>
    <property type="evidence" value="ECO:0007669"/>
    <property type="project" value="TreeGrafter"/>
</dbReference>
<dbReference type="PANTHER" id="PTHR25462">
    <property type="entry name" value="BONUS, ISOFORM C-RELATED"/>
    <property type="match status" value="1"/>
</dbReference>
<dbReference type="Pfam" id="PF00643">
    <property type="entry name" value="zf-B_box"/>
    <property type="match status" value="1"/>
</dbReference>
<dbReference type="PANTHER" id="PTHR25462:SF229">
    <property type="entry name" value="TRANSCRIPTION INTERMEDIARY FACTOR 1-BETA"/>
    <property type="match status" value="1"/>
</dbReference>
<feature type="region of interest" description="Disordered" evidence="2">
    <location>
        <begin position="305"/>
        <end position="332"/>
    </location>
</feature>
<evidence type="ECO:0000313" key="4">
    <source>
        <dbReference type="EMBL" id="TNJ27315.1"/>
    </source>
</evidence>
<dbReference type="EMBL" id="VDLU01000004">
    <property type="protein sequence ID" value="TNJ27315.1"/>
    <property type="molecule type" value="Genomic_DNA"/>
</dbReference>
<feature type="region of interest" description="Disordered" evidence="2">
    <location>
        <begin position="1"/>
        <end position="48"/>
    </location>
</feature>
<reference evidence="4 5" key="1">
    <citation type="submission" date="2019-05" db="EMBL/GenBank/DDBJ databases">
        <title>The compact genome of Giardia muris reveals important steps in the evolution of intestinal protozoan parasites.</title>
        <authorList>
            <person name="Xu F."/>
            <person name="Jimenez-Gonzalez A."/>
            <person name="Einarsson E."/>
            <person name="Astvaldsson A."/>
            <person name="Peirasmaki D."/>
            <person name="Eckmann L."/>
            <person name="Andersson J.O."/>
            <person name="Svard S.G."/>
            <person name="Jerlstrom-Hultqvist J."/>
        </authorList>
    </citation>
    <scope>NUCLEOTIDE SEQUENCE [LARGE SCALE GENOMIC DNA]</scope>
    <source>
        <strain evidence="4 5">Roberts-Thomson</strain>
    </source>
</reference>
<feature type="domain" description="B box-type" evidence="3">
    <location>
        <begin position="105"/>
        <end position="141"/>
    </location>
</feature>
<comment type="caution">
    <text evidence="4">The sequence shown here is derived from an EMBL/GenBank/DDBJ whole genome shotgun (WGS) entry which is preliminary data.</text>
</comment>
<feature type="compositionally biased region" description="Polar residues" evidence="2">
    <location>
        <begin position="37"/>
        <end position="47"/>
    </location>
</feature>
<dbReference type="InterPro" id="IPR047153">
    <property type="entry name" value="TRIM45/56/19-like"/>
</dbReference>
<keyword evidence="1" id="KW-0479">Metal-binding</keyword>
<dbReference type="PROSITE" id="PS50119">
    <property type="entry name" value="ZF_BBOX"/>
    <property type="match status" value="2"/>
</dbReference>
<proteinExistence type="predicted"/>